<keyword evidence="1" id="KW-0812">Transmembrane</keyword>
<proteinExistence type="predicted"/>
<dbReference type="KEGG" id="afm:AFUA_1G03320"/>
<name>Q4WK88_ASPFU</name>
<dbReference type="Proteomes" id="UP000002530">
    <property type="component" value="Unassembled WGS sequence"/>
</dbReference>
<keyword evidence="1" id="KW-1133">Transmembrane helix</keyword>
<dbReference type="InParanoid" id="Q4WK88"/>
<evidence type="ECO:0000313" key="3">
    <source>
        <dbReference type="Proteomes" id="UP000002530"/>
    </source>
</evidence>
<dbReference type="OrthoDB" id="4150003at2759"/>
<evidence type="ECO:0000256" key="1">
    <source>
        <dbReference type="SAM" id="Phobius"/>
    </source>
</evidence>
<feature type="transmembrane region" description="Helical" evidence="1">
    <location>
        <begin position="82"/>
        <end position="101"/>
    </location>
</feature>
<dbReference type="HOGENOM" id="CLU_836720_0_0_1"/>
<accession>Q4WK88</accession>
<reference evidence="2 3" key="1">
    <citation type="journal article" date="2005" name="Nature">
        <title>Genomic sequence of the pathogenic and allergenic filamentous fungus Aspergillus fumigatus.</title>
        <authorList>
            <person name="Nierman W.C."/>
            <person name="Pain A."/>
            <person name="Anderson M.J."/>
            <person name="Wortman J.R."/>
            <person name="Kim H.S."/>
            <person name="Arroyo J."/>
            <person name="Berriman M."/>
            <person name="Abe K."/>
            <person name="Archer D.B."/>
            <person name="Bermejo C."/>
            <person name="Bennett J."/>
            <person name="Bowyer P."/>
            <person name="Chen D."/>
            <person name="Collins M."/>
            <person name="Coulsen R."/>
            <person name="Davies R."/>
            <person name="Dyer P.S."/>
            <person name="Farman M."/>
            <person name="Fedorova N."/>
            <person name="Fedorova N."/>
            <person name="Feldblyum T.V."/>
            <person name="Fischer R."/>
            <person name="Fosker N."/>
            <person name="Fraser A."/>
            <person name="Garcia J.L."/>
            <person name="Garcia M.J."/>
            <person name="Goble A."/>
            <person name="Goldman G.H."/>
            <person name="Gomi K."/>
            <person name="Griffith-Jones S."/>
            <person name="Gwilliam R."/>
            <person name="Haas B."/>
            <person name="Haas H."/>
            <person name="Harris D."/>
            <person name="Horiuchi H."/>
            <person name="Huang J."/>
            <person name="Humphray S."/>
            <person name="Jimenez J."/>
            <person name="Keller N."/>
            <person name="Khouri H."/>
            <person name="Kitamoto K."/>
            <person name="Kobayashi T."/>
            <person name="Konzack S."/>
            <person name="Kulkarni R."/>
            <person name="Kumagai T."/>
            <person name="Lafon A."/>
            <person name="Latge J.P."/>
            <person name="Li W."/>
            <person name="Lord A."/>
            <person name="Lu C."/>
            <person name="Majoros W.H."/>
            <person name="May G.S."/>
            <person name="Miller B.L."/>
            <person name="Mohamoud Y."/>
            <person name="Molina M."/>
            <person name="Monod M."/>
            <person name="Mouyna I."/>
            <person name="Mulligan S."/>
            <person name="Murphy L."/>
            <person name="O'Neil S."/>
            <person name="Paulsen I."/>
            <person name="Penalva M.A."/>
            <person name="Pertea M."/>
            <person name="Price C."/>
            <person name="Pritchard B.L."/>
            <person name="Quail M.A."/>
            <person name="Rabbinowitsch E."/>
            <person name="Rawlins N."/>
            <person name="Rajandream M.A."/>
            <person name="Reichard U."/>
            <person name="Renauld H."/>
            <person name="Robson G.D."/>
            <person name="Rodriguez de Cordoba S."/>
            <person name="Rodriguez-Pena J.M."/>
            <person name="Ronning C.M."/>
            <person name="Rutter S."/>
            <person name="Salzberg S.L."/>
            <person name="Sanchez M."/>
            <person name="Sanchez-Ferrero J.C."/>
            <person name="Saunders D."/>
            <person name="Seeger K."/>
            <person name="Squares R."/>
            <person name="Squares S."/>
            <person name="Takeuchi M."/>
            <person name="Tekaia F."/>
            <person name="Turner G."/>
            <person name="Vazquez de Aldana C.R."/>
            <person name="Weidman J."/>
            <person name="White O."/>
            <person name="Woodward J."/>
            <person name="Yu J.H."/>
            <person name="Fraser C."/>
            <person name="Galagan J.E."/>
            <person name="Asai K."/>
            <person name="Machida M."/>
            <person name="Hall N."/>
            <person name="Barrell B."/>
            <person name="Denning D.W."/>
        </authorList>
    </citation>
    <scope>NUCLEOTIDE SEQUENCE [LARGE SCALE GENOMIC DNA]</scope>
    <source>
        <strain evidence="2 3">Af293</strain>
    </source>
</reference>
<organism evidence="2 3">
    <name type="scientific">Aspergillus fumigatus (strain ATCC MYA-4609 / CBS 101355 / FGSC A1100 / Af293)</name>
    <name type="common">Neosartorya fumigata</name>
    <dbReference type="NCBI Taxonomy" id="330879"/>
    <lineage>
        <taxon>Eukaryota</taxon>
        <taxon>Fungi</taxon>
        <taxon>Dikarya</taxon>
        <taxon>Ascomycota</taxon>
        <taxon>Pezizomycotina</taxon>
        <taxon>Eurotiomycetes</taxon>
        <taxon>Eurotiomycetidae</taxon>
        <taxon>Eurotiales</taxon>
        <taxon>Aspergillaceae</taxon>
        <taxon>Aspergillus</taxon>
        <taxon>Aspergillus subgen. Fumigati</taxon>
    </lineage>
</organism>
<keyword evidence="3" id="KW-1185">Reference proteome</keyword>
<sequence>MGSRNALRKELWRDGLLIAVKNVDSMDTRGSNLMLGQYHTQNFEAAFLRDLDMKQHIAAWVVAVELSFAFIAHYLGLRSCKWWVSVGELGVCLTAAFARSLTKDRQQRYRVVEKRLDKRCTSTGVIKCQQGGQPMSAENISWYAAKLCHQDYHTTATQILKITGMLIKSTKMAGQLGHRAMIVSFLGGILVTEGLAYPNVRMCAGFRATVSQLAAHTCLLVRLILRQPQWMTMHPEFGNGRVPLGSVYIPPINSIVDWWAMSEDRNDALDLQKNLLWSFTLVNLAFYPSLLRNHGDDIQLMDAINAAHQGIDMEAEMIAKHLVTFVDESLEG</sequence>
<dbReference type="eggNOG" id="ENOG502TB00">
    <property type="taxonomic scope" value="Eukaryota"/>
</dbReference>
<comment type="caution">
    <text evidence="2">The sequence shown here is derived from an EMBL/GenBank/DDBJ whole genome shotgun (WGS) entry which is preliminary data.</text>
</comment>
<dbReference type="AlphaFoldDB" id="Q4WK88"/>
<evidence type="ECO:0000313" key="2">
    <source>
        <dbReference type="EMBL" id="EAL88044.1"/>
    </source>
</evidence>
<dbReference type="EMBL" id="AAHF01000007">
    <property type="protein sequence ID" value="EAL88044.1"/>
    <property type="molecule type" value="Genomic_DNA"/>
</dbReference>
<feature type="transmembrane region" description="Helical" evidence="1">
    <location>
        <begin position="57"/>
        <end position="76"/>
    </location>
</feature>
<gene>
    <name evidence="2" type="ORF">AFUA_1G03320</name>
</gene>
<keyword evidence="1" id="KW-0472">Membrane</keyword>
<dbReference type="GeneID" id="3508010"/>
<protein>
    <submittedName>
        <fullName evidence="2">Uncharacterized protein</fullName>
    </submittedName>
</protein>
<feature type="transmembrane region" description="Helical" evidence="1">
    <location>
        <begin position="180"/>
        <end position="198"/>
    </location>
</feature>
<dbReference type="RefSeq" id="XP_750082.1">
    <property type="nucleotide sequence ID" value="XM_744989.1"/>
</dbReference>